<reference evidence="1 2" key="1">
    <citation type="submission" date="2018-04" db="EMBL/GenBank/DDBJ databases">
        <title>Large scale genomics of bovine and human commensal E. coli to reveal the emerging process of EHEC.</title>
        <authorList>
            <person name="Arimizu Y."/>
            <person name="Ogura Y."/>
        </authorList>
    </citation>
    <scope>NUCLEOTIDE SEQUENCE [LARGE SCALE GENOMIC DNA]</scope>
    <source>
        <strain evidence="1 2">KK-P061</strain>
    </source>
</reference>
<dbReference type="RefSeq" id="WP_040090161.1">
    <property type="nucleotide sequence ID" value="NZ_BFXY01000139.1"/>
</dbReference>
<organism evidence="1 2">
    <name type="scientific">Escherichia coli</name>
    <dbReference type="NCBI Taxonomy" id="562"/>
    <lineage>
        <taxon>Bacteria</taxon>
        <taxon>Pseudomonadati</taxon>
        <taxon>Pseudomonadota</taxon>
        <taxon>Gammaproteobacteria</taxon>
        <taxon>Enterobacterales</taxon>
        <taxon>Enterobacteriaceae</taxon>
        <taxon>Escherichia</taxon>
    </lineage>
</organism>
<comment type="caution">
    <text evidence="1">The sequence shown here is derived from an EMBL/GenBank/DDBJ whole genome shotgun (WGS) entry which is preliminary data.</text>
</comment>
<sequence>MKQHITSLIFDFLLALMLFMGLTNPQSVAVNFVAVWALFGCLVCIAASLAGVAAYEHWQGNRQKNIPLNDALMRVFRLVFCRKPSPLRRFWSLLIFAGVFACLVGAGWVLTALLYLICVLVLKAVRSAYRQRIEGEGVCPDSL</sequence>
<protein>
    <submittedName>
        <fullName evidence="1">Uncharacterized protein</fullName>
    </submittedName>
</protein>
<gene>
    <name evidence="1" type="primary">LysA_2</name>
    <name evidence="1" type="ORF">BvCmsKKP061_04361</name>
</gene>
<proteinExistence type="predicted"/>
<evidence type="ECO:0000313" key="2">
    <source>
        <dbReference type="Proteomes" id="UP000303027"/>
    </source>
</evidence>
<accession>A0A4T4Y243</accession>
<dbReference type="EMBL" id="BFXY01000139">
    <property type="protein sequence ID" value="GDH58454.1"/>
    <property type="molecule type" value="Genomic_DNA"/>
</dbReference>
<dbReference type="Proteomes" id="UP000303027">
    <property type="component" value="Unassembled WGS sequence"/>
</dbReference>
<dbReference type="InterPro" id="IPR047759">
    <property type="entry name" value="LysA-like"/>
</dbReference>
<evidence type="ECO:0000313" key="1">
    <source>
        <dbReference type="EMBL" id="GDH58454.1"/>
    </source>
</evidence>
<dbReference type="AlphaFoldDB" id="A0A4T4Y243"/>
<name>A0A4T4Y243_ECOLX</name>
<dbReference type="NCBIfam" id="NF038378">
    <property type="entry name" value="DNZ54_00345_fm"/>
    <property type="match status" value="1"/>
</dbReference>